<feature type="region of interest" description="Disordered" evidence="6">
    <location>
        <begin position="56"/>
        <end position="100"/>
    </location>
</feature>
<dbReference type="InterPro" id="IPR020568">
    <property type="entry name" value="Ribosomal_Su5_D2-typ_SF"/>
</dbReference>
<evidence type="ECO:0000256" key="5">
    <source>
        <dbReference type="ARBA" id="ARBA00022884"/>
    </source>
</evidence>
<evidence type="ECO:0000256" key="3">
    <source>
        <dbReference type="ARBA" id="ARBA00022759"/>
    </source>
</evidence>
<dbReference type="InterPro" id="IPR014721">
    <property type="entry name" value="Ribsml_uS5_D2-typ_fold_subgr"/>
</dbReference>
<protein>
    <submittedName>
        <fullName evidence="7">Ribonuclease P protein component</fullName>
    </submittedName>
</protein>
<dbReference type="GO" id="GO:0000049">
    <property type="term" value="F:tRNA binding"/>
    <property type="evidence" value="ECO:0007669"/>
    <property type="project" value="InterPro"/>
</dbReference>
<dbReference type="AlphaFoldDB" id="A0AAW0YYN2"/>
<evidence type="ECO:0000313" key="7">
    <source>
        <dbReference type="EMBL" id="KAK8854618.1"/>
    </source>
</evidence>
<evidence type="ECO:0000256" key="2">
    <source>
        <dbReference type="ARBA" id="ARBA00022722"/>
    </source>
</evidence>
<dbReference type="Gene3D" id="3.30.230.10">
    <property type="match status" value="1"/>
</dbReference>
<reference evidence="7 8" key="1">
    <citation type="journal article" date="2024" name="bioRxiv">
        <title>Comparative genomics of Cryptococcus and Kwoniella reveals pathogenesis evolution and contrasting karyotype dynamics via intercentromeric recombination or chromosome fusion.</title>
        <authorList>
            <person name="Coelho M.A."/>
            <person name="David-Palma M."/>
            <person name="Shea T."/>
            <person name="Bowers K."/>
            <person name="McGinley-Smith S."/>
            <person name="Mohammad A.W."/>
            <person name="Gnirke A."/>
            <person name="Yurkov A.M."/>
            <person name="Nowrousian M."/>
            <person name="Sun S."/>
            <person name="Cuomo C.A."/>
            <person name="Heitman J."/>
        </authorList>
    </citation>
    <scope>NUCLEOTIDE SEQUENCE [LARGE SCALE GENOMIC DNA]</scope>
    <source>
        <strain evidence="7 8">CBS 13917</strain>
    </source>
</reference>
<evidence type="ECO:0000256" key="6">
    <source>
        <dbReference type="SAM" id="MobiDB-lite"/>
    </source>
</evidence>
<dbReference type="EMBL" id="JBCAWK010000006">
    <property type="protein sequence ID" value="KAK8854618.1"/>
    <property type="molecule type" value="Genomic_DNA"/>
</dbReference>
<feature type="region of interest" description="Disordered" evidence="6">
    <location>
        <begin position="127"/>
        <end position="153"/>
    </location>
</feature>
<dbReference type="InterPro" id="IPR000100">
    <property type="entry name" value="RNase_P"/>
</dbReference>
<keyword evidence="4" id="KW-0378">Hydrolase</keyword>
<evidence type="ECO:0000256" key="1">
    <source>
        <dbReference type="ARBA" id="ARBA00022694"/>
    </source>
</evidence>
<dbReference type="GO" id="GO:0004526">
    <property type="term" value="F:ribonuclease P activity"/>
    <property type="evidence" value="ECO:0007669"/>
    <property type="project" value="InterPro"/>
</dbReference>
<name>A0AAW0YYN2_9TREE</name>
<sequence length="377" mass="41077">MLAARLLSGCRNAIANSTAQRPICSTCHLLSHPLPKSGQSSSSSQLRMICSTARSHVHKNTGGDVKDERRPIRKAVSRSQGRTQSEAGVKGSGKPFVRSGRMSILDGYGRRPKIAIQDESGAANASLGTASFNGESTAGQGSRSRSRSSGIAWSKSGGSDLVVLTGHASDPAQQRDMVRSSSLSTMEVGILHGIEAKGDEVESSAVVDQQKKTMFIGIDLESSLSKIFLTKLPLYRSPLFTLRAFPSHLLPPRRPPPFPLDFANAYREKNDCVYLAVIGSKSQVSKLAVERNRARRRFRAAIEQVVVQEEKGLVVPHYAYVASLTAEIHDAKYETIANDIKEGLRYLRQTRPRRQGGWVLPSPRFLPRGEAVIDESA</sequence>
<dbReference type="KEGG" id="kne:92180615"/>
<dbReference type="SUPFAM" id="SSF54211">
    <property type="entry name" value="Ribosomal protein S5 domain 2-like"/>
    <property type="match status" value="1"/>
</dbReference>
<comment type="caution">
    <text evidence="7">The sequence shown here is derived from an EMBL/GenBank/DDBJ whole genome shotgun (WGS) entry which is preliminary data.</text>
</comment>
<organism evidence="7 8">
    <name type="scientific">Kwoniella newhampshirensis</name>
    <dbReference type="NCBI Taxonomy" id="1651941"/>
    <lineage>
        <taxon>Eukaryota</taxon>
        <taxon>Fungi</taxon>
        <taxon>Dikarya</taxon>
        <taxon>Basidiomycota</taxon>
        <taxon>Agaricomycotina</taxon>
        <taxon>Tremellomycetes</taxon>
        <taxon>Tremellales</taxon>
        <taxon>Cryptococcaceae</taxon>
        <taxon>Kwoniella</taxon>
    </lineage>
</organism>
<dbReference type="GeneID" id="92180615"/>
<feature type="compositionally biased region" description="Polar residues" evidence="6">
    <location>
        <begin position="127"/>
        <end position="141"/>
    </location>
</feature>
<dbReference type="RefSeq" id="XP_066802856.1">
    <property type="nucleotide sequence ID" value="XM_066946464.1"/>
</dbReference>
<dbReference type="Proteomes" id="UP001388673">
    <property type="component" value="Unassembled WGS sequence"/>
</dbReference>
<feature type="compositionally biased region" description="Polar residues" evidence="6">
    <location>
        <begin position="77"/>
        <end position="86"/>
    </location>
</feature>
<dbReference type="GO" id="GO:0008033">
    <property type="term" value="P:tRNA processing"/>
    <property type="evidence" value="ECO:0007669"/>
    <property type="project" value="UniProtKB-KW"/>
</dbReference>
<proteinExistence type="predicted"/>
<evidence type="ECO:0000256" key="4">
    <source>
        <dbReference type="ARBA" id="ARBA00022801"/>
    </source>
</evidence>
<accession>A0AAW0YYN2</accession>
<keyword evidence="3" id="KW-0255">Endonuclease</keyword>
<keyword evidence="2" id="KW-0540">Nuclease</keyword>
<evidence type="ECO:0000313" key="8">
    <source>
        <dbReference type="Proteomes" id="UP001388673"/>
    </source>
</evidence>
<gene>
    <name evidence="7" type="ORF">IAR55_003357</name>
</gene>
<keyword evidence="5" id="KW-0694">RNA-binding</keyword>
<keyword evidence="1" id="KW-0819">tRNA processing</keyword>
<dbReference type="Pfam" id="PF00825">
    <property type="entry name" value="Ribonuclease_P"/>
    <property type="match status" value="1"/>
</dbReference>
<keyword evidence="8" id="KW-1185">Reference proteome</keyword>